<dbReference type="EMBL" id="JGZP01000011">
    <property type="protein sequence ID" value="KFI97838.1"/>
    <property type="molecule type" value="Genomic_DNA"/>
</dbReference>
<evidence type="ECO:0000313" key="2">
    <source>
        <dbReference type="Proteomes" id="UP000029004"/>
    </source>
</evidence>
<evidence type="ECO:0000313" key="1">
    <source>
        <dbReference type="EMBL" id="KFI97838.1"/>
    </source>
</evidence>
<reference evidence="1 2" key="1">
    <citation type="submission" date="2014-03" db="EMBL/GenBank/DDBJ databases">
        <title>Genomics of Bifidobacteria.</title>
        <authorList>
            <person name="Ventura M."/>
            <person name="Milani C."/>
            <person name="Lugli G.A."/>
        </authorList>
    </citation>
    <scope>NUCLEOTIDE SEQUENCE [LARGE SCALE GENOMIC DNA]</scope>
    <source>
        <strain evidence="1 2">DSM 23968</strain>
    </source>
</reference>
<dbReference type="RefSeq" id="WP_034527635.1">
    <property type="nucleotide sequence ID" value="NZ_JGZP01000011.1"/>
</dbReference>
<organism evidence="1 2">
    <name type="scientific">Bifidobacterium stellenboschense</name>
    <dbReference type="NCBI Taxonomy" id="762211"/>
    <lineage>
        <taxon>Bacteria</taxon>
        <taxon>Bacillati</taxon>
        <taxon>Actinomycetota</taxon>
        <taxon>Actinomycetes</taxon>
        <taxon>Bifidobacteriales</taxon>
        <taxon>Bifidobacteriaceae</taxon>
        <taxon>Bifidobacterium</taxon>
    </lineage>
</organism>
<comment type="caution">
    <text evidence="1">The sequence shown here is derived from an EMBL/GenBank/DDBJ whole genome shotgun (WGS) entry which is preliminary data.</text>
</comment>
<dbReference type="STRING" id="762211.BSTEL_0649"/>
<protein>
    <submittedName>
        <fullName evidence="1">Uncharacterized protein</fullName>
    </submittedName>
</protein>
<dbReference type="OrthoDB" id="3241854at2"/>
<accession>A0A087DQN8</accession>
<proteinExistence type="predicted"/>
<keyword evidence="2" id="KW-1185">Reference proteome</keyword>
<dbReference type="Proteomes" id="UP000029004">
    <property type="component" value="Unassembled WGS sequence"/>
</dbReference>
<dbReference type="AlphaFoldDB" id="A0A087DQN8"/>
<sequence>MSSARIYTQADLAEALRHWADHVTLAAIEDTPPEACARYVYEHYGLETDTTFLDEPAHTEPGLCARCGDYDPKLTGGLCPVCQETGGRR</sequence>
<gene>
    <name evidence="1" type="ORF">BSTEL_0649</name>
</gene>
<name>A0A087DQN8_9BIFI</name>